<evidence type="ECO:0000256" key="5">
    <source>
        <dbReference type="ARBA" id="ARBA00023002"/>
    </source>
</evidence>
<keyword evidence="4 9" id="KW-0479">Metal-binding</keyword>
<dbReference type="SMART" id="SM01060">
    <property type="entry name" value="Catalase"/>
    <property type="match status" value="1"/>
</dbReference>
<dbReference type="InterPro" id="IPR010582">
    <property type="entry name" value="Catalase_immune_responsive"/>
</dbReference>
<evidence type="ECO:0000256" key="3">
    <source>
        <dbReference type="ARBA" id="ARBA00022617"/>
    </source>
</evidence>
<dbReference type="PRINTS" id="PR00067">
    <property type="entry name" value="CATALASE"/>
</dbReference>
<evidence type="ECO:0000259" key="12">
    <source>
        <dbReference type="SMART" id="SM01060"/>
    </source>
</evidence>
<feature type="domain" description="Catalase core" evidence="12">
    <location>
        <begin position="14"/>
        <end position="396"/>
    </location>
</feature>
<comment type="similarity">
    <text evidence="1 10">Belongs to the catalase family.</text>
</comment>
<dbReference type="PANTHER" id="PTHR11465">
    <property type="entry name" value="CATALASE"/>
    <property type="match status" value="1"/>
</dbReference>
<accession>A0A7W8TSQ8</accession>
<feature type="binding site" description="axial binding residue" evidence="9">
    <location>
        <position position="343"/>
    </location>
    <ligand>
        <name>heme</name>
        <dbReference type="ChEBI" id="CHEBI:30413"/>
    </ligand>
    <ligandPart>
        <name>Fe</name>
        <dbReference type="ChEBI" id="CHEBI:18248"/>
    </ligandPart>
</feature>
<evidence type="ECO:0000256" key="2">
    <source>
        <dbReference type="ARBA" id="ARBA00022559"/>
    </source>
</evidence>
<evidence type="ECO:0000256" key="11">
    <source>
        <dbReference type="SAM" id="MobiDB-lite"/>
    </source>
</evidence>
<dbReference type="EMBL" id="JACHDR010000001">
    <property type="protein sequence ID" value="MBB5512252.1"/>
    <property type="molecule type" value="Genomic_DNA"/>
</dbReference>
<keyword evidence="7 10" id="KW-0376">Hydrogen peroxide</keyword>
<dbReference type="InterPro" id="IPR024711">
    <property type="entry name" value="Catalase_clade1/3"/>
</dbReference>
<dbReference type="Proteomes" id="UP000580797">
    <property type="component" value="Unassembled WGS sequence"/>
</dbReference>
<keyword evidence="6 9" id="KW-0408">Iron</keyword>
<dbReference type="Pfam" id="PF06628">
    <property type="entry name" value="Catalase-rel"/>
    <property type="match status" value="1"/>
</dbReference>
<dbReference type="SUPFAM" id="SSF56634">
    <property type="entry name" value="Heme-dependent catalase-like"/>
    <property type="match status" value="1"/>
</dbReference>
<proteinExistence type="inferred from homology"/>
<dbReference type="AlphaFoldDB" id="A0A7W8TSQ8"/>
<keyword evidence="3 9" id="KW-0349">Heme</keyword>
<protein>
    <recommendedName>
        <fullName evidence="10">Catalase</fullName>
        <ecNumber evidence="10">1.11.1.6</ecNumber>
    </recommendedName>
</protein>
<evidence type="ECO:0000313" key="14">
    <source>
        <dbReference type="Proteomes" id="UP000580797"/>
    </source>
</evidence>
<dbReference type="PROSITE" id="PS00438">
    <property type="entry name" value="CATALASE_2"/>
    <property type="match status" value="1"/>
</dbReference>
<dbReference type="InterPro" id="IPR011614">
    <property type="entry name" value="Catalase_core"/>
</dbReference>
<keyword evidence="2 10" id="KW-0575">Peroxidase</keyword>
<feature type="region of interest" description="Disordered" evidence="11">
    <location>
        <begin position="1"/>
        <end position="22"/>
    </location>
</feature>
<organism evidence="13 14">
    <name type="scientific">Neomicrococcus aestuarii</name>
    <dbReference type="NCBI Taxonomy" id="556325"/>
    <lineage>
        <taxon>Bacteria</taxon>
        <taxon>Bacillati</taxon>
        <taxon>Actinomycetota</taxon>
        <taxon>Actinomycetes</taxon>
        <taxon>Micrococcales</taxon>
        <taxon>Micrococcaceae</taxon>
        <taxon>Neomicrococcus</taxon>
    </lineage>
</organism>
<dbReference type="GO" id="GO:0004096">
    <property type="term" value="F:catalase activity"/>
    <property type="evidence" value="ECO:0007669"/>
    <property type="project" value="UniProtKB-EC"/>
</dbReference>
<evidence type="ECO:0000256" key="1">
    <source>
        <dbReference type="ARBA" id="ARBA00005329"/>
    </source>
</evidence>
<evidence type="ECO:0000256" key="8">
    <source>
        <dbReference type="PIRSR" id="PIRSR038928-1"/>
    </source>
</evidence>
<evidence type="ECO:0000256" key="7">
    <source>
        <dbReference type="ARBA" id="ARBA00023324"/>
    </source>
</evidence>
<keyword evidence="5 10" id="KW-0560">Oxidoreductase</keyword>
<dbReference type="RefSeq" id="WP_183664159.1">
    <property type="nucleotide sequence ID" value="NZ_BAAARH010000015.1"/>
</dbReference>
<comment type="caution">
    <text evidence="13">The sequence shown here is derived from an EMBL/GenBank/DDBJ whole genome shotgun (WGS) entry which is preliminary data.</text>
</comment>
<gene>
    <name evidence="13" type="ORF">HD598_000939</name>
</gene>
<dbReference type="InterPro" id="IPR020835">
    <property type="entry name" value="Catalase_sf"/>
</dbReference>
<dbReference type="GO" id="GO:0042744">
    <property type="term" value="P:hydrogen peroxide catabolic process"/>
    <property type="evidence" value="ECO:0007669"/>
    <property type="project" value="UniProtKB-KW"/>
</dbReference>
<evidence type="ECO:0000256" key="9">
    <source>
        <dbReference type="PIRSR" id="PIRSR038928-2"/>
    </source>
</evidence>
<evidence type="ECO:0000256" key="10">
    <source>
        <dbReference type="RuleBase" id="RU000498"/>
    </source>
</evidence>
<feature type="active site" evidence="8">
    <location>
        <position position="61"/>
    </location>
</feature>
<name>A0A7W8TSQ8_9MICC</name>
<dbReference type="InterPro" id="IPR024708">
    <property type="entry name" value="Catalase_AS"/>
</dbReference>
<comment type="cofactor">
    <cofactor evidence="9">
        <name>heme</name>
        <dbReference type="ChEBI" id="CHEBI:30413"/>
    </cofactor>
</comment>
<feature type="compositionally biased region" description="Polar residues" evidence="11">
    <location>
        <begin position="1"/>
        <end position="17"/>
    </location>
</feature>
<feature type="active site" evidence="8">
    <location>
        <position position="133"/>
    </location>
</feature>
<comment type="catalytic activity">
    <reaction evidence="10">
        <text>2 H2O2 = O2 + 2 H2O</text>
        <dbReference type="Rhea" id="RHEA:20309"/>
        <dbReference type="ChEBI" id="CHEBI:15377"/>
        <dbReference type="ChEBI" id="CHEBI:15379"/>
        <dbReference type="ChEBI" id="CHEBI:16240"/>
        <dbReference type="EC" id="1.11.1.6"/>
    </reaction>
</comment>
<dbReference type="Gene3D" id="2.40.180.10">
    <property type="entry name" value="Catalase core domain"/>
    <property type="match status" value="1"/>
</dbReference>
<dbReference type="InterPro" id="IPR002226">
    <property type="entry name" value="Catalase_haem_BS"/>
</dbReference>
<reference evidence="13 14" key="1">
    <citation type="submission" date="2020-08" db="EMBL/GenBank/DDBJ databases">
        <title>Sequencing the genomes of 1000 actinobacteria strains.</title>
        <authorList>
            <person name="Klenk H.-P."/>
        </authorList>
    </citation>
    <scope>NUCLEOTIDE SEQUENCE [LARGE SCALE GENOMIC DNA]</scope>
    <source>
        <strain evidence="13 14">DSM 105783</strain>
    </source>
</reference>
<dbReference type="FunFam" id="2.40.180.10:FF:000001">
    <property type="entry name" value="Catalase"/>
    <property type="match status" value="1"/>
</dbReference>
<dbReference type="EC" id="1.11.1.6" evidence="10"/>
<dbReference type="PROSITE" id="PS00437">
    <property type="entry name" value="CATALASE_1"/>
    <property type="match status" value="1"/>
</dbReference>
<dbReference type="GO" id="GO:0005737">
    <property type="term" value="C:cytoplasm"/>
    <property type="evidence" value="ECO:0007669"/>
    <property type="project" value="TreeGrafter"/>
</dbReference>
<dbReference type="PANTHER" id="PTHR11465:SF9">
    <property type="entry name" value="CATALASE"/>
    <property type="match status" value="1"/>
</dbReference>
<sequence length="513" mass="57408">MTTENTAGHATGSTTQAGIPAVSDRNSLTVGANGPIVLHDHHLVETLAHFNRMNVPERRPHAKGSGAFGVFETTEDVSKYTKAALFQPGVSTRTLLRFSTVAGELGSPDTWRDVRGFALKFYTTEGNFDLVGNNTPVFFVRDPMKFPHFIRSQKRLPDSGLRDNTMQWDFWTQNPESAHQVTYLMGNRGLPKTWREMNGYGSHTYMWVNEAGEKFWVKYHFISQQGQADLTNEEAEKFAGADAEHHRRDLFNAIKNGDFPKWDLHVQIMPYEDAKTYRFNPFDLTKIWSKKDYPRIKVGTLTLNENPQNFFAQIEQAAFSPANMVPGTGNSPDKMLLGRNFAYADAQRYRIGTNFQQLPVNRPINEVHTYNFEGNMWYEHTGDRRVYAPNSFGDSWSDETGPVDNGWENDGELVRSSYELHAEDDDFGQAGTLVREVWTDEIRAGVVETVGGALSTVEEPVQSKAFEYWKNIDADLGARIQAEALAKGGDSVVGGDPDNPKAEGNATVDGAGA</sequence>
<feature type="region of interest" description="Disordered" evidence="11">
    <location>
        <begin position="488"/>
        <end position="513"/>
    </location>
</feature>
<evidence type="ECO:0000256" key="6">
    <source>
        <dbReference type="ARBA" id="ARBA00023004"/>
    </source>
</evidence>
<dbReference type="GO" id="GO:0042542">
    <property type="term" value="P:response to hydrogen peroxide"/>
    <property type="evidence" value="ECO:0007669"/>
    <property type="project" value="TreeGrafter"/>
</dbReference>
<dbReference type="PIRSF" id="PIRSF038928">
    <property type="entry name" value="Catalase_clade1-3"/>
    <property type="match status" value="1"/>
</dbReference>
<evidence type="ECO:0000256" key="4">
    <source>
        <dbReference type="ARBA" id="ARBA00022723"/>
    </source>
</evidence>
<dbReference type="Pfam" id="PF00199">
    <property type="entry name" value="Catalase"/>
    <property type="match status" value="1"/>
</dbReference>
<dbReference type="GO" id="GO:0046872">
    <property type="term" value="F:metal ion binding"/>
    <property type="evidence" value="ECO:0007669"/>
    <property type="project" value="UniProtKB-KW"/>
</dbReference>
<dbReference type="PROSITE" id="PS51402">
    <property type="entry name" value="CATALASE_3"/>
    <property type="match status" value="1"/>
</dbReference>
<dbReference type="GO" id="GO:0020037">
    <property type="term" value="F:heme binding"/>
    <property type="evidence" value="ECO:0007669"/>
    <property type="project" value="InterPro"/>
</dbReference>
<evidence type="ECO:0000313" key="13">
    <source>
        <dbReference type="EMBL" id="MBB5512252.1"/>
    </source>
</evidence>
<dbReference type="InterPro" id="IPR018028">
    <property type="entry name" value="Catalase"/>
</dbReference>